<name>A0A0P9D0N1_9CHLR</name>
<evidence type="ECO:0000256" key="10">
    <source>
        <dbReference type="SAM" id="MobiDB-lite"/>
    </source>
</evidence>
<evidence type="ECO:0000256" key="9">
    <source>
        <dbReference type="RuleBase" id="RU003906"/>
    </source>
</evidence>
<keyword evidence="12" id="KW-1185">Reference proteome</keyword>
<dbReference type="GO" id="GO:0003735">
    <property type="term" value="F:structural constituent of ribosome"/>
    <property type="evidence" value="ECO:0007669"/>
    <property type="project" value="UniProtKB-UniRule"/>
</dbReference>
<proteinExistence type="inferred from homology"/>
<dbReference type="GO" id="GO:0022625">
    <property type="term" value="C:cytosolic large ribosomal subunit"/>
    <property type="evidence" value="ECO:0007669"/>
    <property type="project" value="TreeGrafter"/>
</dbReference>
<dbReference type="NCBIfam" id="TIGR03625">
    <property type="entry name" value="L3_bact"/>
    <property type="match status" value="1"/>
</dbReference>
<comment type="similarity">
    <text evidence="1 7 8">Belongs to the universal ribosomal protein uL3 family.</text>
</comment>
<dbReference type="PROSITE" id="PS00474">
    <property type="entry name" value="RIBOSOMAL_L3"/>
    <property type="match status" value="1"/>
</dbReference>
<dbReference type="InterPro" id="IPR009000">
    <property type="entry name" value="Transl_B-barrel_sf"/>
</dbReference>
<gene>
    <name evidence="7" type="primary">rplC</name>
    <name evidence="11" type="ORF">SE17_35085</name>
</gene>
<evidence type="ECO:0000313" key="12">
    <source>
        <dbReference type="Proteomes" id="UP000050509"/>
    </source>
</evidence>
<dbReference type="InterPro" id="IPR000597">
    <property type="entry name" value="Ribosomal_uL3"/>
</dbReference>
<evidence type="ECO:0000256" key="5">
    <source>
        <dbReference type="ARBA" id="ARBA00023274"/>
    </source>
</evidence>
<keyword evidence="5 7" id="KW-0687">Ribonucleoprotein</keyword>
<reference evidence="11 12" key="1">
    <citation type="submission" date="2015-09" db="EMBL/GenBank/DDBJ databases">
        <title>Draft genome sequence of Kouleothrix aurantiaca JCM 19913.</title>
        <authorList>
            <person name="Hemp J."/>
        </authorList>
    </citation>
    <scope>NUCLEOTIDE SEQUENCE [LARGE SCALE GENOMIC DNA]</scope>
    <source>
        <strain evidence="11 12">COM-B</strain>
    </source>
</reference>
<dbReference type="GO" id="GO:0019843">
    <property type="term" value="F:rRNA binding"/>
    <property type="evidence" value="ECO:0007669"/>
    <property type="project" value="UniProtKB-UniRule"/>
</dbReference>
<dbReference type="GO" id="GO:0006412">
    <property type="term" value="P:translation"/>
    <property type="evidence" value="ECO:0007669"/>
    <property type="project" value="UniProtKB-UniRule"/>
</dbReference>
<evidence type="ECO:0000256" key="7">
    <source>
        <dbReference type="HAMAP-Rule" id="MF_01325"/>
    </source>
</evidence>
<comment type="function">
    <text evidence="7 9">One of the primary rRNA binding proteins, it binds directly near the 3'-end of the 23S rRNA, where it nucleates assembly of the 50S subunit.</text>
</comment>
<dbReference type="Pfam" id="PF00297">
    <property type="entry name" value="Ribosomal_L3"/>
    <property type="match status" value="1"/>
</dbReference>
<dbReference type="Gene3D" id="3.30.160.810">
    <property type="match status" value="1"/>
</dbReference>
<feature type="region of interest" description="Disordered" evidence="10">
    <location>
        <begin position="125"/>
        <end position="150"/>
    </location>
</feature>
<comment type="caution">
    <text evidence="11">The sequence shown here is derived from an EMBL/GenBank/DDBJ whole genome shotgun (WGS) entry which is preliminary data.</text>
</comment>
<dbReference type="PANTHER" id="PTHR11229">
    <property type="entry name" value="50S RIBOSOMAL PROTEIN L3"/>
    <property type="match status" value="1"/>
</dbReference>
<comment type="subunit">
    <text evidence="7 9">Part of the 50S ribosomal subunit. Forms a cluster with proteins L14 and L19.</text>
</comment>
<protein>
    <recommendedName>
        <fullName evidence="6 7">Large ribosomal subunit protein uL3</fullName>
    </recommendedName>
</protein>
<evidence type="ECO:0000256" key="8">
    <source>
        <dbReference type="RuleBase" id="RU003905"/>
    </source>
</evidence>
<dbReference type="EMBL" id="LJCR01002261">
    <property type="protein sequence ID" value="KPV48996.1"/>
    <property type="molecule type" value="Genomic_DNA"/>
</dbReference>
<dbReference type="InterPro" id="IPR019926">
    <property type="entry name" value="Ribosomal_uL3_CS"/>
</dbReference>
<dbReference type="FunFam" id="2.40.30.10:FF:000004">
    <property type="entry name" value="50S ribosomal protein L3"/>
    <property type="match status" value="1"/>
</dbReference>
<keyword evidence="3 7" id="KW-0694">RNA-binding</keyword>
<evidence type="ECO:0000256" key="2">
    <source>
        <dbReference type="ARBA" id="ARBA00022730"/>
    </source>
</evidence>
<evidence type="ECO:0000256" key="3">
    <source>
        <dbReference type="ARBA" id="ARBA00022884"/>
    </source>
</evidence>
<evidence type="ECO:0000256" key="6">
    <source>
        <dbReference type="ARBA" id="ARBA00035243"/>
    </source>
</evidence>
<evidence type="ECO:0000256" key="4">
    <source>
        <dbReference type="ARBA" id="ARBA00022980"/>
    </source>
</evidence>
<dbReference type="Gene3D" id="2.40.30.10">
    <property type="entry name" value="Translation factors"/>
    <property type="match status" value="1"/>
</dbReference>
<evidence type="ECO:0000256" key="1">
    <source>
        <dbReference type="ARBA" id="ARBA00006540"/>
    </source>
</evidence>
<dbReference type="PATRIC" id="fig|186479.3.peg.4409"/>
<keyword evidence="2 7" id="KW-0699">rRNA-binding</keyword>
<evidence type="ECO:0000313" key="11">
    <source>
        <dbReference type="EMBL" id="KPV48996.1"/>
    </source>
</evidence>
<dbReference type="Proteomes" id="UP000050509">
    <property type="component" value="Unassembled WGS sequence"/>
</dbReference>
<dbReference type="FunFam" id="3.30.160.810:FF:000001">
    <property type="entry name" value="50S ribosomal protein L3"/>
    <property type="match status" value="1"/>
</dbReference>
<keyword evidence="4 7" id="KW-0689">Ribosomal protein</keyword>
<sequence length="211" mass="22595">MIEGLLGRKIGMTQVFSPAGEAIPVTVIELGPCVVTQVRSKERDGYEAVQVGFGEAKAKSLTKPEQGHLAGAGRLVRYLREFGADNIEEHEVGQVLTVEVFEPGQIIDVTGTSKGRGFQGVVKRHGFSGGPKTHGQSDRWRAPGSIGAGTDPGRVWKGTRMAGRMGNRRVTVQNLQVVEVLTDKNILLVKGSVPGAKNGLLMVRRAVKSTN</sequence>
<dbReference type="SUPFAM" id="SSF50447">
    <property type="entry name" value="Translation proteins"/>
    <property type="match status" value="1"/>
</dbReference>
<dbReference type="AlphaFoldDB" id="A0A0P9D0N1"/>
<accession>A0A0P9D0N1</accession>
<organism evidence="11 12">
    <name type="scientific">Kouleothrix aurantiaca</name>
    <dbReference type="NCBI Taxonomy" id="186479"/>
    <lineage>
        <taxon>Bacteria</taxon>
        <taxon>Bacillati</taxon>
        <taxon>Chloroflexota</taxon>
        <taxon>Chloroflexia</taxon>
        <taxon>Chloroflexales</taxon>
        <taxon>Roseiflexineae</taxon>
        <taxon>Roseiflexaceae</taxon>
        <taxon>Kouleothrix</taxon>
    </lineage>
</organism>
<dbReference type="HAMAP" id="MF_01325_B">
    <property type="entry name" value="Ribosomal_uL3_B"/>
    <property type="match status" value="1"/>
</dbReference>
<dbReference type="InterPro" id="IPR019927">
    <property type="entry name" value="Ribosomal_uL3_bac/org-type"/>
</dbReference>
<dbReference type="PANTHER" id="PTHR11229:SF16">
    <property type="entry name" value="LARGE RIBOSOMAL SUBUNIT PROTEIN UL3C"/>
    <property type="match status" value="1"/>
</dbReference>